<keyword evidence="6" id="KW-1185">Reference proteome</keyword>
<dbReference type="Gene3D" id="3.40.630.30">
    <property type="match status" value="1"/>
</dbReference>
<dbReference type="PROSITE" id="PS51186">
    <property type="entry name" value="GNAT"/>
    <property type="match status" value="1"/>
</dbReference>
<evidence type="ECO:0000256" key="2">
    <source>
        <dbReference type="ARBA" id="ARBA00023315"/>
    </source>
</evidence>
<protein>
    <submittedName>
        <fullName evidence="5">Purtative N-acetyltransferase YsnE</fullName>
    </submittedName>
</protein>
<evidence type="ECO:0000259" key="4">
    <source>
        <dbReference type="PROSITE" id="PS51186"/>
    </source>
</evidence>
<dbReference type="EMBL" id="CP086716">
    <property type="protein sequence ID" value="WOO80458.1"/>
    <property type="molecule type" value="Genomic_DNA"/>
</dbReference>
<dbReference type="Proteomes" id="UP000827549">
    <property type="component" value="Chromosome 3"/>
</dbReference>
<dbReference type="AlphaFoldDB" id="A0AAF1BQ65"/>
<reference evidence="5" key="1">
    <citation type="submission" date="2023-10" db="EMBL/GenBank/DDBJ databases">
        <authorList>
            <person name="Noh H."/>
        </authorList>
    </citation>
    <scope>NUCLEOTIDE SEQUENCE</scope>
    <source>
        <strain evidence="5">DUCC4014</strain>
    </source>
</reference>
<dbReference type="PANTHER" id="PTHR43877:SF5">
    <property type="entry name" value="BLL8307 PROTEIN"/>
    <property type="match status" value="1"/>
</dbReference>
<feature type="region of interest" description="Disordered" evidence="3">
    <location>
        <begin position="1"/>
        <end position="26"/>
    </location>
</feature>
<accession>A0AAF1BQ65</accession>
<proteinExistence type="predicted"/>
<gene>
    <name evidence="5" type="primary">ysnE</name>
    <name evidence="5" type="ORF">LOC62_03G003977</name>
</gene>
<evidence type="ECO:0000256" key="1">
    <source>
        <dbReference type="ARBA" id="ARBA00022679"/>
    </source>
</evidence>
<dbReference type="GO" id="GO:0016747">
    <property type="term" value="F:acyltransferase activity, transferring groups other than amino-acyl groups"/>
    <property type="evidence" value="ECO:0007669"/>
    <property type="project" value="InterPro"/>
</dbReference>
<dbReference type="CDD" id="cd04301">
    <property type="entry name" value="NAT_SF"/>
    <property type="match status" value="1"/>
</dbReference>
<dbReference type="InterPro" id="IPR016181">
    <property type="entry name" value="Acyl_CoA_acyltransferase"/>
</dbReference>
<evidence type="ECO:0000313" key="6">
    <source>
        <dbReference type="Proteomes" id="UP000827549"/>
    </source>
</evidence>
<evidence type="ECO:0000313" key="5">
    <source>
        <dbReference type="EMBL" id="WOO80458.1"/>
    </source>
</evidence>
<keyword evidence="2" id="KW-0012">Acyltransferase</keyword>
<dbReference type="GeneID" id="87807218"/>
<dbReference type="Pfam" id="PF00583">
    <property type="entry name" value="Acetyltransf_1"/>
    <property type="match status" value="1"/>
</dbReference>
<feature type="domain" description="N-acetyltransferase" evidence="4">
    <location>
        <begin position="19"/>
        <end position="172"/>
    </location>
</feature>
<sequence>MTLDPAPSHASSPAPSGGPTIRPDDLTDPRVLALISEHLADMHSVTEDPANVHALDVSALRGDKVAFYTAWEGDETLLGMVAISSIDARNGEIKSLRTTTAARGKGVGRALVRFLDTAARERGIATLWLETGVEPEFLPARKLYLSEGYVECPAFGKYQDGVGSVFMKREVA</sequence>
<evidence type="ECO:0000256" key="3">
    <source>
        <dbReference type="SAM" id="MobiDB-lite"/>
    </source>
</evidence>
<dbReference type="SUPFAM" id="SSF55729">
    <property type="entry name" value="Acyl-CoA N-acyltransferases (Nat)"/>
    <property type="match status" value="1"/>
</dbReference>
<name>A0AAF1BQ65_9TREE</name>
<organism evidence="5 6">
    <name type="scientific">Vanrija pseudolonga</name>
    <dbReference type="NCBI Taxonomy" id="143232"/>
    <lineage>
        <taxon>Eukaryota</taxon>
        <taxon>Fungi</taxon>
        <taxon>Dikarya</taxon>
        <taxon>Basidiomycota</taxon>
        <taxon>Agaricomycotina</taxon>
        <taxon>Tremellomycetes</taxon>
        <taxon>Trichosporonales</taxon>
        <taxon>Trichosporonaceae</taxon>
        <taxon>Vanrija</taxon>
    </lineage>
</organism>
<feature type="compositionally biased region" description="Low complexity" evidence="3">
    <location>
        <begin position="1"/>
        <end position="15"/>
    </location>
</feature>
<keyword evidence="1" id="KW-0808">Transferase</keyword>
<dbReference type="InterPro" id="IPR000182">
    <property type="entry name" value="GNAT_dom"/>
</dbReference>
<dbReference type="PANTHER" id="PTHR43877">
    <property type="entry name" value="AMINOALKYLPHOSPHONATE N-ACETYLTRANSFERASE-RELATED-RELATED"/>
    <property type="match status" value="1"/>
</dbReference>
<dbReference type="RefSeq" id="XP_062626490.1">
    <property type="nucleotide sequence ID" value="XM_062770506.1"/>
</dbReference>
<dbReference type="InterPro" id="IPR050832">
    <property type="entry name" value="Bact_Acetyltransf"/>
</dbReference>